<feature type="transmembrane region" description="Helical" evidence="7">
    <location>
        <begin position="127"/>
        <end position="146"/>
    </location>
</feature>
<feature type="transmembrane region" description="Helical" evidence="7">
    <location>
        <begin position="277"/>
        <end position="299"/>
    </location>
</feature>
<keyword evidence="2" id="KW-0813">Transport</keyword>
<evidence type="ECO:0000256" key="1">
    <source>
        <dbReference type="ARBA" id="ARBA00004141"/>
    </source>
</evidence>
<dbReference type="InterPro" id="IPR004776">
    <property type="entry name" value="Mem_transp_PIN-like"/>
</dbReference>
<dbReference type="Pfam" id="PF03547">
    <property type="entry name" value="Mem_trans"/>
    <property type="match status" value="1"/>
</dbReference>
<reference evidence="8" key="1">
    <citation type="journal article" date="2014" name="Int. J. Syst. Evol. Microbiol.">
        <title>Complete genome sequence of Corynebacterium casei LMG S-19264T (=DSM 44701T), isolated from a smear-ripened cheese.</title>
        <authorList>
            <consortium name="US DOE Joint Genome Institute (JGI-PGF)"/>
            <person name="Walter F."/>
            <person name="Albersmeier A."/>
            <person name="Kalinowski J."/>
            <person name="Ruckert C."/>
        </authorList>
    </citation>
    <scope>NUCLEOTIDE SEQUENCE</scope>
    <source>
        <strain evidence="8">KCTC 23224</strain>
    </source>
</reference>
<evidence type="ECO:0000256" key="7">
    <source>
        <dbReference type="SAM" id="Phobius"/>
    </source>
</evidence>
<accession>A0A8J3CW37</accession>
<evidence type="ECO:0000313" key="8">
    <source>
        <dbReference type="EMBL" id="GHB37598.1"/>
    </source>
</evidence>
<dbReference type="GO" id="GO:0016020">
    <property type="term" value="C:membrane"/>
    <property type="evidence" value="ECO:0007669"/>
    <property type="project" value="UniProtKB-SubCell"/>
</dbReference>
<proteinExistence type="predicted"/>
<feature type="transmembrane region" description="Helical" evidence="7">
    <location>
        <begin position="158"/>
        <end position="181"/>
    </location>
</feature>
<sequence>MLNLLQILIFLILGLSLQRLLQSPDKLAAWLNQLLISVILPALALRYLPRVELSLQLLLPVSVAYISFFLSWFLFSQVGKWRGWTRSVTGSLIITSGLANTSFVGIPVLQALYGGEAVKIALLIDQAGSFILVSTLAIIVASIYAAGKKRKRDIAGKILRFPPFIFFNLALVLNLVGWTATGWVDELLAWIALALTPVALTAVGLQIKINLEAISTRFLWYGLGYKLLLIPLVTWIFLGPLMDVEGLMLKVPVMEMAMAPMITGSIIAISHDLEPKLASLLVGIGIPLSFLTLGGWYYFLEFGQ</sequence>
<organism evidence="8 9">
    <name type="scientific">Mongoliitalea lutea</name>
    <dbReference type="NCBI Taxonomy" id="849756"/>
    <lineage>
        <taxon>Bacteria</taxon>
        <taxon>Pseudomonadati</taxon>
        <taxon>Bacteroidota</taxon>
        <taxon>Cytophagia</taxon>
        <taxon>Cytophagales</taxon>
        <taxon>Cyclobacteriaceae</taxon>
        <taxon>Mongoliitalea</taxon>
    </lineage>
</organism>
<name>A0A8J3CW37_9BACT</name>
<evidence type="ECO:0000256" key="4">
    <source>
        <dbReference type="ARBA" id="ARBA00022692"/>
    </source>
</evidence>
<evidence type="ECO:0000256" key="2">
    <source>
        <dbReference type="ARBA" id="ARBA00022448"/>
    </source>
</evidence>
<dbReference type="Proteomes" id="UP000642809">
    <property type="component" value="Unassembled WGS sequence"/>
</dbReference>
<feature type="transmembrane region" description="Helical" evidence="7">
    <location>
        <begin position="219"/>
        <end position="239"/>
    </location>
</feature>
<dbReference type="PANTHER" id="PTHR36838:SF1">
    <property type="entry name" value="SLR1864 PROTEIN"/>
    <property type="match status" value="1"/>
</dbReference>
<evidence type="ECO:0000256" key="5">
    <source>
        <dbReference type="ARBA" id="ARBA00022989"/>
    </source>
</evidence>
<evidence type="ECO:0000256" key="6">
    <source>
        <dbReference type="ARBA" id="ARBA00023136"/>
    </source>
</evidence>
<feature type="transmembrane region" description="Helical" evidence="7">
    <location>
        <begin position="55"/>
        <end position="75"/>
    </location>
</feature>
<keyword evidence="5 7" id="KW-1133">Transmembrane helix</keyword>
<dbReference type="GO" id="GO:0055085">
    <property type="term" value="P:transmembrane transport"/>
    <property type="evidence" value="ECO:0007669"/>
    <property type="project" value="InterPro"/>
</dbReference>
<feature type="transmembrane region" description="Helical" evidence="7">
    <location>
        <begin position="29"/>
        <end position="48"/>
    </location>
</feature>
<dbReference type="AlphaFoldDB" id="A0A8J3CW37"/>
<dbReference type="EMBL" id="BMYF01000010">
    <property type="protein sequence ID" value="GHB37598.1"/>
    <property type="molecule type" value="Genomic_DNA"/>
</dbReference>
<gene>
    <name evidence="8" type="ORF">GCM10008106_18530</name>
</gene>
<protein>
    <recommendedName>
        <fullName evidence="10">Transporter</fullName>
    </recommendedName>
</protein>
<dbReference type="RefSeq" id="WP_189581157.1">
    <property type="nucleotide sequence ID" value="NZ_BMYF01000010.1"/>
</dbReference>
<evidence type="ECO:0008006" key="10">
    <source>
        <dbReference type="Google" id="ProtNLM"/>
    </source>
</evidence>
<keyword evidence="9" id="KW-1185">Reference proteome</keyword>
<evidence type="ECO:0000256" key="3">
    <source>
        <dbReference type="ARBA" id="ARBA00022475"/>
    </source>
</evidence>
<feature type="transmembrane region" description="Helical" evidence="7">
    <location>
        <begin position="251"/>
        <end position="270"/>
    </location>
</feature>
<comment type="caution">
    <text evidence="8">The sequence shown here is derived from an EMBL/GenBank/DDBJ whole genome shotgun (WGS) entry which is preliminary data.</text>
</comment>
<feature type="transmembrane region" description="Helical" evidence="7">
    <location>
        <begin position="187"/>
        <end position="207"/>
    </location>
</feature>
<reference evidence="8" key="2">
    <citation type="submission" date="2020-09" db="EMBL/GenBank/DDBJ databases">
        <authorList>
            <person name="Sun Q."/>
            <person name="Kim S."/>
        </authorList>
    </citation>
    <scope>NUCLEOTIDE SEQUENCE</scope>
    <source>
        <strain evidence="8">KCTC 23224</strain>
    </source>
</reference>
<keyword evidence="3" id="KW-1003">Cell membrane</keyword>
<keyword evidence="4 7" id="KW-0812">Transmembrane</keyword>
<evidence type="ECO:0000313" key="9">
    <source>
        <dbReference type="Proteomes" id="UP000642809"/>
    </source>
</evidence>
<comment type="subcellular location">
    <subcellularLocation>
        <location evidence="1">Membrane</location>
        <topology evidence="1">Multi-pass membrane protein</topology>
    </subcellularLocation>
</comment>
<dbReference type="PANTHER" id="PTHR36838">
    <property type="entry name" value="AUXIN EFFLUX CARRIER FAMILY PROTEIN"/>
    <property type="match status" value="1"/>
</dbReference>
<keyword evidence="6 7" id="KW-0472">Membrane</keyword>